<reference evidence="8" key="1">
    <citation type="submission" date="2023-08" db="EMBL/GenBank/DDBJ databases">
        <authorList>
            <person name="Chen Y."/>
            <person name="Shah S."/>
            <person name="Dougan E. K."/>
            <person name="Thang M."/>
            <person name="Chan C."/>
        </authorList>
    </citation>
    <scope>NUCLEOTIDE SEQUENCE</scope>
</reference>
<dbReference type="Gene3D" id="1.10.10.60">
    <property type="entry name" value="Homeodomain-like"/>
    <property type="match status" value="1"/>
</dbReference>
<comment type="caution">
    <text evidence="8">The sequence shown here is derived from an EMBL/GenBank/DDBJ whole genome shotgun (WGS) entry which is preliminary data.</text>
</comment>
<evidence type="ECO:0000256" key="5">
    <source>
        <dbReference type="ARBA" id="ARBA00022895"/>
    </source>
</evidence>
<dbReference type="InterPro" id="IPR015010">
    <property type="entry name" value="TERF2IP_Myb"/>
</dbReference>
<dbReference type="InterPro" id="IPR009057">
    <property type="entry name" value="Homeodomain-like_sf"/>
</dbReference>
<comment type="similarity">
    <text evidence="3">Belongs to the RAP1 family.</text>
</comment>
<feature type="domain" description="TERF2-interacting telomeric protein 1 Myb" evidence="7">
    <location>
        <begin position="122"/>
        <end position="178"/>
    </location>
</feature>
<dbReference type="AlphaFoldDB" id="A0AA36JC37"/>
<dbReference type="GO" id="GO:0042162">
    <property type="term" value="F:telomeric DNA binding"/>
    <property type="evidence" value="ECO:0007669"/>
    <property type="project" value="TreeGrafter"/>
</dbReference>
<evidence type="ECO:0000256" key="3">
    <source>
        <dbReference type="ARBA" id="ARBA00010467"/>
    </source>
</evidence>
<dbReference type="PANTHER" id="PTHR16466">
    <property type="entry name" value="TELOMERE REPEAT-BINDING FACTOR 2-INTERACTING PROTEIN 1"/>
    <property type="match status" value="1"/>
</dbReference>
<dbReference type="Proteomes" id="UP001178507">
    <property type="component" value="Unassembled WGS sequence"/>
</dbReference>
<evidence type="ECO:0000256" key="2">
    <source>
        <dbReference type="ARBA" id="ARBA00004574"/>
    </source>
</evidence>
<dbReference type="Pfam" id="PF08914">
    <property type="entry name" value="Myb_Rap1"/>
    <property type="match status" value="1"/>
</dbReference>
<evidence type="ECO:0000256" key="1">
    <source>
        <dbReference type="ARBA" id="ARBA00004123"/>
    </source>
</evidence>
<protein>
    <recommendedName>
        <fullName evidence="7">TERF2-interacting telomeric protein 1 Myb domain-containing protein</fullName>
    </recommendedName>
</protein>
<accession>A0AA36JC37</accession>
<dbReference type="GO" id="GO:0031848">
    <property type="term" value="P:protection from non-homologous end joining at telomere"/>
    <property type="evidence" value="ECO:0007669"/>
    <property type="project" value="TreeGrafter"/>
</dbReference>
<evidence type="ECO:0000313" key="8">
    <source>
        <dbReference type="EMBL" id="CAJ1402912.1"/>
    </source>
</evidence>
<evidence type="ECO:0000256" key="4">
    <source>
        <dbReference type="ARBA" id="ARBA00022454"/>
    </source>
</evidence>
<sequence>MARPQRRIMQKTSPDLLQRSRLFVTEEGPMAFYVPPCLDGGRLRGLVKAGGGRIATRPGEGEVINIVPSGAACKKLQEQKGISSRFITDTMELQQLQDLALYRTGPLPPPPGHGAGKARKKFTAEEDAALVRWVKANSGLRSQGRELWERAQRANVTLHTWQSMQNRWRRRLKAKPAKRASLKLRSPAKAKDAAEIIDLDDSQPIADGKQDAGSGASALAQGLRRSMRMSLSQTQRRKVRKMAQCQHASQAHVQVAASPQKAKKCGCADDIYWGVPDWLLVTQDIGTPTDCAGL</sequence>
<name>A0AA36JC37_9DINO</name>
<dbReference type="CDD" id="cd11655">
    <property type="entry name" value="rap1_myb-like"/>
    <property type="match status" value="1"/>
</dbReference>
<keyword evidence="6" id="KW-0539">Nucleus</keyword>
<keyword evidence="9" id="KW-1185">Reference proteome</keyword>
<evidence type="ECO:0000313" key="9">
    <source>
        <dbReference type="Proteomes" id="UP001178507"/>
    </source>
</evidence>
<dbReference type="GO" id="GO:0010833">
    <property type="term" value="P:telomere maintenance via telomere lengthening"/>
    <property type="evidence" value="ECO:0007669"/>
    <property type="project" value="TreeGrafter"/>
</dbReference>
<keyword evidence="4" id="KW-0158">Chromosome</keyword>
<evidence type="ECO:0000259" key="7">
    <source>
        <dbReference type="Pfam" id="PF08914"/>
    </source>
</evidence>
<gene>
    <name evidence="8" type="ORF">EVOR1521_LOCUS25692</name>
</gene>
<evidence type="ECO:0000256" key="6">
    <source>
        <dbReference type="ARBA" id="ARBA00023242"/>
    </source>
</evidence>
<dbReference type="PANTHER" id="PTHR16466:SF6">
    <property type="entry name" value="TELOMERIC REPEAT-BINDING FACTOR 2-INTERACTING PROTEIN 1"/>
    <property type="match status" value="1"/>
</dbReference>
<dbReference type="InterPro" id="IPR039595">
    <property type="entry name" value="TE2IP/Rap1"/>
</dbReference>
<organism evidence="8 9">
    <name type="scientific">Effrenium voratum</name>
    <dbReference type="NCBI Taxonomy" id="2562239"/>
    <lineage>
        <taxon>Eukaryota</taxon>
        <taxon>Sar</taxon>
        <taxon>Alveolata</taxon>
        <taxon>Dinophyceae</taxon>
        <taxon>Suessiales</taxon>
        <taxon>Symbiodiniaceae</taxon>
        <taxon>Effrenium</taxon>
    </lineage>
</organism>
<dbReference type="GO" id="GO:0070187">
    <property type="term" value="C:shelterin complex"/>
    <property type="evidence" value="ECO:0007669"/>
    <property type="project" value="TreeGrafter"/>
</dbReference>
<comment type="subcellular location">
    <subcellularLocation>
        <location evidence="2">Chromosome</location>
        <location evidence="2">Telomere</location>
    </subcellularLocation>
    <subcellularLocation>
        <location evidence="1">Nucleus</location>
    </subcellularLocation>
</comment>
<keyword evidence="5" id="KW-0779">Telomere</keyword>
<proteinExistence type="inferred from homology"/>
<dbReference type="SUPFAM" id="SSF46689">
    <property type="entry name" value="Homeodomain-like"/>
    <property type="match status" value="1"/>
</dbReference>
<dbReference type="EMBL" id="CAUJNA010003472">
    <property type="protein sequence ID" value="CAJ1402912.1"/>
    <property type="molecule type" value="Genomic_DNA"/>
</dbReference>